<dbReference type="STRING" id="1306406.J116_017880"/>
<dbReference type="AlphaFoldDB" id="A0A1D3DUR1"/>
<protein>
    <recommendedName>
        <fullName evidence="3">Lipoprotein</fullName>
    </recommendedName>
</protein>
<evidence type="ECO:0000313" key="2">
    <source>
        <dbReference type="Proteomes" id="UP000095329"/>
    </source>
</evidence>
<dbReference type="PROSITE" id="PS51257">
    <property type="entry name" value="PROKAR_LIPOPROTEIN"/>
    <property type="match status" value="1"/>
</dbReference>
<reference evidence="1 2" key="1">
    <citation type="journal article" date="2013" name="Genome Announc.">
        <title>Genome Sequence of Streptomyces violaceusniger Strain SPC6, a Halotolerant Streptomycete That Exhibits Rapid Growth and Development.</title>
        <authorList>
            <person name="Chen X."/>
            <person name="Zhang B."/>
            <person name="Zhang W."/>
            <person name="Wu X."/>
            <person name="Zhang M."/>
            <person name="Chen T."/>
            <person name="Liu G."/>
            <person name="Dyson P."/>
        </authorList>
    </citation>
    <scope>NUCLEOTIDE SEQUENCE [LARGE SCALE GENOMIC DNA]</scope>
    <source>
        <strain evidence="1 2">SPC6</strain>
    </source>
</reference>
<dbReference type="EMBL" id="ASHX02000001">
    <property type="protein sequence ID" value="OEJ96060.1"/>
    <property type="molecule type" value="Genomic_DNA"/>
</dbReference>
<gene>
    <name evidence="1" type="ORF">J116_017880</name>
</gene>
<keyword evidence="2" id="KW-1185">Reference proteome</keyword>
<organism evidence="1 2">
    <name type="scientific">Streptomyces thermolilacinus SPC6</name>
    <dbReference type="NCBI Taxonomy" id="1306406"/>
    <lineage>
        <taxon>Bacteria</taxon>
        <taxon>Bacillati</taxon>
        <taxon>Actinomycetota</taxon>
        <taxon>Actinomycetes</taxon>
        <taxon>Kitasatosporales</taxon>
        <taxon>Streptomycetaceae</taxon>
        <taxon>Streptomyces</taxon>
    </lineage>
</organism>
<evidence type="ECO:0008006" key="3">
    <source>
        <dbReference type="Google" id="ProtNLM"/>
    </source>
</evidence>
<sequence>MNTRLGAWTLPVFILLITLTGCDMNEEPNKVPFVGTSTSIAAANDLEKVSSDIYDLIAVKGEASDTQAGVMNCAGRDREKYFRVFHPWSFYPASPDQLDEAMQQLKQELPKNGWTIVRYGPDRSLSKNLTLTADNDERKSSVEITQDAKNDRPKLSLMLVSGCYEIPAGQEIERF</sequence>
<dbReference type="eggNOG" id="ENOG5031J2K">
    <property type="taxonomic scope" value="Bacteria"/>
</dbReference>
<proteinExistence type="predicted"/>
<accession>A0A1D3DUR1</accession>
<dbReference type="OrthoDB" id="4282368at2"/>
<dbReference type="RefSeq" id="WP_023588442.1">
    <property type="nucleotide sequence ID" value="NZ_ASHX02000001.1"/>
</dbReference>
<name>A0A1D3DUR1_9ACTN</name>
<comment type="caution">
    <text evidence="1">The sequence shown here is derived from an EMBL/GenBank/DDBJ whole genome shotgun (WGS) entry which is preliminary data.</text>
</comment>
<evidence type="ECO:0000313" key="1">
    <source>
        <dbReference type="EMBL" id="OEJ96060.1"/>
    </source>
</evidence>
<dbReference type="Proteomes" id="UP000095329">
    <property type="component" value="Unassembled WGS sequence"/>
</dbReference>